<feature type="compositionally biased region" description="Basic residues" evidence="1">
    <location>
        <begin position="254"/>
        <end position="269"/>
    </location>
</feature>
<feature type="compositionally biased region" description="Polar residues" evidence="1">
    <location>
        <begin position="298"/>
        <end position="308"/>
    </location>
</feature>
<comment type="caution">
    <text evidence="4">The sequence shown here is derived from an EMBL/GenBank/DDBJ whole genome shotgun (WGS) entry which is preliminary data.</text>
</comment>
<dbReference type="Gene3D" id="1.10.10.60">
    <property type="entry name" value="Homeodomain-like"/>
    <property type="match status" value="2"/>
</dbReference>
<gene>
    <name evidence="4" type="ORF">M9Y10_021250</name>
</gene>
<dbReference type="PROSITE" id="PS51294">
    <property type="entry name" value="HTH_MYB"/>
    <property type="match status" value="2"/>
</dbReference>
<dbReference type="Proteomes" id="UP001470230">
    <property type="component" value="Unassembled WGS sequence"/>
</dbReference>
<sequence length="344" mass="39919">MLSISPQQTLNLSKPEINIRPMTLNNDLAVVYLDYPVNNFQAKQAPPVNPQHYSNGFSKEINPMFNSFQNDYTSPFPPSSSNFSFTNSQPLHQPPLSHQSLQTSLFSCRQHKTKWTFDEDVRLKEAVEKFGTDSWIRISQFVPGRNSKQCRERWMGQLAPSIRKDSWSREEDEILMQQHELIGNKWTAIATLLPGRSAINVKNRWSKIKRIKEDILVCTNSKSTRNQNNKDNYVLNYSIDQSNPEILPSKRNLSSHHKKLSHKSNKFKNTKQISTSSKKHLKAKKNIDHLYTHHDNVESPQTNNTQNPEVAKEKSQSIVFQFPEIDNLNLFGQRFAHFQEQMLK</sequence>
<dbReference type="SUPFAM" id="SSF46689">
    <property type="entry name" value="Homeodomain-like"/>
    <property type="match status" value="1"/>
</dbReference>
<evidence type="ECO:0000259" key="2">
    <source>
        <dbReference type="PROSITE" id="PS50090"/>
    </source>
</evidence>
<keyword evidence="5" id="KW-1185">Reference proteome</keyword>
<dbReference type="PANTHER" id="PTHR45614">
    <property type="entry name" value="MYB PROTEIN-RELATED"/>
    <property type="match status" value="1"/>
</dbReference>
<dbReference type="InterPro" id="IPR001005">
    <property type="entry name" value="SANT/Myb"/>
</dbReference>
<dbReference type="PANTHER" id="PTHR45614:SF299">
    <property type="entry name" value="MYB-LIKE DNA-BINDING DOMAIN CONTAINING PROTEIN"/>
    <property type="match status" value="1"/>
</dbReference>
<feature type="domain" description="Myb-like" evidence="2">
    <location>
        <begin position="112"/>
        <end position="158"/>
    </location>
</feature>
<dbReference type="EMBL" id="JAPFFF010000031">
    <property type="protein sequence ID" value="KAK8845072.1"/>
    <property type="molecule type" value="Genomic_DNA"/>
</dbReference>
<feature type="region of interest" description="Disordered" evidence="1">
    <location>
        <begin position="254"/>
        <end position="282"/>
    </location>
</feature>
<feature type="domain" description="HTH myb-type" evidence="3">
    <location>
        <begin position="159"/>
        <end position="213"/>
    </location>
</feature>
<reference evidence="4 5" key="1">
    <citation type="submission" date="2024-04" db="EMBL/GenBank/DDBJ databases">
        <title>Tritrichomonas musculus Genome.</title>
        <authorList>
            <person name="Alves-Ferreira E."/>
            <person name="Grigg M."/>
            <person name="Lorenzi H."/>
            <person name="Galac M."/>
        </authorList>
    </citation>
    <scope>NUCLEOTIDE SEQUENCE [LARGE SCALE GENOMIC DNA]</scope>
    <source>
        <strain evidence="4 5">EAF2021</strain>
    </source>
</reference>
<dbReference type="InterPro" id="IPR009057">
    <property type="entry name" value="Homeodomain-like_sf"/>
</dbReference>
<dbReference type="CDD" id="cd00167">
    <property type="entry name" value="SANT"/>
    <property type="match status" value="2"/>
</dbReference>
<dbReference type="SMART" id="SM00717">
    <property type="entry name" value="SANT"/>
    <property type="match status" value="2"/>
</dbReference>
<dbReference type="InterPro" id="IPR050560">
    <property type="entry name" value="MYB_TF"/>
</dbReference>
<evidence type="ECO:0000259" key="3">
    <source>
        <dbReference type="PROSITE" id="PS51294"/>
    </source>
</evidence>
<feature type="domain" description="HTH myb-type" evidence="3">
    <location>
        <begin position="112"/>
        <end position="158"/>
    </location>
</feature>
<name>A0ABR2HFF1_9EUKA</name>
<dbReference type="InterPro" id="IPR017930">
    <property type="entry name" value="Myb_dom"/>
</dbReference>
<accession>A0ABR2HFF1</accession>
<protein>
    <recommendedName>
        <fullName evidence="6">Myb-like DNA-binding domain containing protein</fullName>
    </recommendedName>
</protein>
<dbReference type="PROSITE" id="PS50090">
    <property type="entry name" value="MYB_LIKE"/>
    <property type="match status" value="2"/>
</dbReference>
<evidence type="ECO:0008006" key="6">
    <source>
        <dbReference type="Google" id="ProtNLM"/>
    </source>
</evidence>
<proteinExistence type="predicted"/>
<evidence type="ECO:0000313" key="5">
    <source>
        <dbReference type="Proteomes" id="UP001470230"/>
    </source>
</evidence>
<feature type="domain" description="Myb-like" evidence="2">
    <location>
        <begin position="159"/>
        <end position="209"/>
    </location>
</feature>
<evidence type="ECO:0000313" key="4">
    <source>
        <dbReference type="EMBL" id="KAK8845072.1"/>
    </source>
</evidence>
<organism evidence="4 5">
    <name type="scientific">Tritrichomonas musculus</name>
    <dbReference type="NCBI Taxonomy" id="1915356"/>
    <lineage>
        <taxon>Eukaryota</taxon>
        <taxon>Metamonada</taxon>
        <taxon>Parabasalia</taxon>
        <taxon>Tritrichomonadida</taxon>
        <taxon>Tritrichomonadidae</taxon>
        <taxon>Tritrichomonas</taxon>
    </lineage>
</organism>
<dbReference type="Pfam" id="PF00249">
    <property type="entry name" value="Myb_DNA-binding"/>
    <property type="match status" value="2"/>
</dbReference>
<evidence type="ECO:0000256" key="1">
    <source>
        <dbReference type="SAM" id="MobiDB-lite"/>
    </source>
</evidence>
<feature type="region of interest" description="Disordered" evidence="1">
    <location>
        <begin position="294"/>
        <end position="314"/>
    </location>
</feature>